<keyword evidence="1" id="KW-0732">Signal</keyword>
<dbReference type="Proteomes" id="UP000095287">
    <property type="component" value="Unplaced"/>
</dbReference>
<feature type="chain" id="PRO_5009312709" evidence="1">
    <location>
        <begin position="19"/>
        <end position="190"/>
    </location>
</feature>
<evidence type="ECO:0000313" key="2">
    <source>
        <dbReference type="Proteomes" id="UP000095287"/>
    </source>
</evidence>
<proteinExistence type="predicted"/>
<evidence type="ECO:0000256" key="1">
    <source>
        <dbReference type="SAM" id="SignalP"/>
    </source>
</evidence>
<accession>A0A1I7YXA5</accession>
<name>A0A1I7YXA5_9BILA</name>
<organism evidence="2 3">
    <name type="scientific">Steinernema glaseri</name>
    <dbReference type="NCBI Taxonomy" id="37863"/>
    <lineage>
        <taxon>Eukaryota</taxon>
        <taxon>Metazoa</taxon>
        <taxon>Ecdysozoa</taxon>
        <taxon>Nematoda</taxon>
        <taxon>Chromadorea</taxon>
        <taxon>Rhabditida</taxon>
        <taxon>Tylenchina</taxon>
        <taxon>Panagrolaimomorpha</taxon>
        <taxon>Strongyloidoidea</taxon>
        <taxon>Steinernematidae</taxon>
        <taxon>Steinernema</taxon>
    </lineage>
</organism>
<dbReference type="WBParaSite" id="L893_g20656.t1">
    <property type="protein sequence ID" value="L893_g20656.t1"/>
    <property type="gene ID" value="L893_g20656"/>
</dbReference>
<reference evidence="3" key="1">
    <citation type="submission" date="2016-11" db="UniProtKB">
        <authorList>
            <consortium name="WormBaseParasite"/>
        </authorList>
    </citation>
    <scope>IDENTIFICATION</scope>
</reference>
<dbReference type="PANTHER" id="PTHR35573">
    <property type="entry name" value="PROTEIN CBG22129"/>
    <property type="match status" value="1"/>
</dbReference>
<protein>
    <submittedName>
        <fullName evidence="3">ML domain-containing protein</fullName>
    </submittedName>
</protein>
<evidence type="ECO:0000313" key="3">
    <source>
        <dbReference type="WBParaSite" id="L893_g20656.t1"/>
    </source>
</evidence>
<sequence>MRPATALLCLLLPISVLCTCPDSTFPNGTATHFHHFSCGAPDAQVRVVDIRPDGENFAYPLEASLPISLLMPVNNSGSKIKKLKVDVGVYLWNNVEENSGNCFWEEQETYGMTDDLEGCEMMECPLATGETAEGRLTIDIAYAASFIESGKLYQLVFKFKNADRPEDVDPMDFEPPVVGCTVFQTVLNGE</sequence>
<dbReference type="AlphaFoldDB" id="A0A1I7YXA5"/>
<keyword evidence="2" id="KW-1185">Reference proteome</keyword>
<feature type="signal peptide" evidence="1">
    <location>
        <begin position="1"/>
        <end position="18"/>
    </location>
</feature>